<comment type="caution">
    <text evidence="2">The sequence shown here is derived from an EMBL/GenBank/DDBJ whole genome shotgun (WGS) entry which is preliminary data.</text>
</comment>
<dbReference type="Proteomes" id="UP000821837">
    <property type="component" value="Chromosome 1"/>
</dbReference>
<sequence>MPVGAGEKSKEESKDGKVAVTRWYDNKAVTMASNFVAIDDEDTAKRWSKADACYLEVKRPAVVRMYNTSMGGVDKTDFLVALYRTKIRSRKWTLRMIFHIINASVVNAWLEYRRDADARGLAPASQLDLLDFTLRIVQALARVESPPTGSSDAS</sequence>
<reference evidence="2" key="1">
    <citation type="journal article" date="2020" name="Cell">
        <title>Large-Scale Comparative Analyses of Tick Genomes Elucidate Their Genetic Diversity and Vector Capacities.</title>
        <authorList>
            <consortium name="Tick Genome and Microbiome Consortium (TIGMIC)"/>
            <person name="Jia N."/>
            <person name="Wang J."/>
            <person name="Shi W."/>
            <person name="Du L."/>
            <person name="Sun Y."/>
            <person name="Zhan W."/>
            <person name="Jiang J.F."/>
            <person name="Wang Q."/>
            <person name="Zhang B."/>
            <person name="Ji P."/>
            <person name="Bell-Sakyi L."/>
            <person name="Cui X.M."/>
            <person name="Yuan T.T."/>
            <person name="Jiang B.G."/>
            <person name="Yang W.F."/>
            <person name="Lam T.T."/>
            <person name="Chang Q.C."/>
            <person name="Ding S.J."/>
            <person name="Wang X.J."/>
            <person name="Zhu J.G."/>
            <person name="Ruan X.D."/>
            <person name="Zhao L."/>
            <person name="Wei J.T."/>
            <person name="Ye R.Z."/>
            <person name="Que T.C."/>
            <person name="Du C.H."/>
            <person name="Zhou Y.H."/>
            <person name="Cheng J.X."/>
            <person name="Dai P.F."/>
            <person name="Guo W.B."/>
            <person name="Han X.H."/>
            <person name="Huang E.J."/>
            <person name="Li L.F."/>
            <person name="Wei W."/>
            <person name="Gao Y.C."/>
            <person name="Liu J.Z."/>
            <person name="Shao H.Z."/>
            <person name="Wang X."/>
            <person name="Wang C.C."/>
            <person name="Yang T.C."/>
            <person name="Huo Q.B."/>
            <person name="Li W."/>
            <person name="Chen H.Y."/>
            <person name="Chen S.E."/>
            <person name="Zhou L.G."/>
            <person name="Ni X.B."/>
            <person name="Tian J.H."/>
            <person name="Sheng Y."/>
            <person name="Liu T."/>
            <person name="Pan Y.S."/>
            <person name="Xia L.Y."/>
            <person name="Li J."/>
            <person name="Zhao F."/>
            <person name="Cao W.C."/>
        </authorList>
    </citation>
    <scope>NUCLEOTIDE SEQUENCE</scope>
    <source>
        <strain evidence="2">Rsan-2018</strain>
    </source>
</reference>
<dbReference type="VEuPathDB" id="VectorBase:RSAN_047824"/>
<keyword evidence="3" id="KW-1185">Reference proteome</keyword>
<dbReference type="AlphaFoldDB" id="A0A9D4T9P1"/>
<dbReference type="EMBL" id="JABSTV010001245">
    <property type="protein sequence ID" value="KAH7983422.1"/>
    <property type="molecule type" value="Genomic_DNA"/>
</dbReference>
<evidence type="ECO:0000313" key="3">
    <source>
        <dbReference type="Proteomes" id="UP000821837"/>
    </source>
</evidence>
<feature type="domain" description="PiggyBac transposable element-derived protein" evidence="1">
    <location>
        <begin position="15"/>
        <end position="109"/>
    </location>
</feature>
<protein>
    <recommendedName>
        <fullName evidence="1">PiggyBac transposable element-derived protein domain-containing protein</fullName>
    </recommendedName>
</protein>
<dbReference type="InterPro" id="IPR029526">
    <property type="entry name" value="PGBD"/>
</dbReference>
<evidence type="ECO:0000313" key="2">
    <source>
        <dbReference type="EMBL" id="KAH7983422.1"/>
    </source>
</evidence>
<organism evidence="2 3">
    <name type="scientific">Rhipicephalus sanguineus</name>
    <name type="common">Brown dog tick</name>
    <name type="synonym">Ixodes sanguineus</name>
    <dbReference type="NCBI Taxonomy" id="34632"/>
    <lineage>
        <taxon>Eukaryota</taxon>
        <taxon>Metazoa</taxon>
        <taxon>Ecdysozoa</taxon>
        <taxon>Arthropoda</taxon>
        <taxon>Chelicerata</taxon>
        <taxon>Arachnida</taxon>
        <taxon>Acari</taxon>
        <taxon>Parasitiformes</taxon>
        <taxon>Ixodida</taxon>
        <taxon>Ixodoidea</taxon>
        <taxon>Ixodidae</taxon>
        <taxon>Rhipicephalinae</taxon>
        <taxon>Rhipicephalus</taxon>
        <taxon>Rhipicephalus</taxon>
    </lineage>
</organism>
<dbReference type="PANTHER" id="PTHR47272:SF2">
    <property type="entry name" value="PIGGYBAC TRANSPOSABLE ELEMENT-DERIVED PROTEIN 3-LIKE"/>
    <property type="match status" value="1"/>
</dbReference>
<name>A0A9D4T9P1_RHISA</name>
<gene>
    <name evidence="2" type="ORF">HPB52_011934</name>
</gene>
<accession>A0A9D4T9P1</accession>
<reference evidence="2" key="2">
    <citation type="submission" date="2021-09" db="EMBL/GenBank/DDBJ databases">
        <authorList>
            <person name="Jia N."/>
            <person name="Wang J."/>
            <person name="Shi W."/>
            <person name="Du L."/>
            <person name="Sun Y."/>
            <person name="Zhan W."/>
            <person name="Jiang J."/>
            <person name="Wang Q."/>
            <person name="Zhang B."/>
            <person name="Ji P."/>
            <person name="Sakyi L.B."/>
            <person name="Cui X."/>
            <person name="Yuan T."/>
            <person name="Jiang B."/>
            <person name="Yang W."/>
            <person name="Lam T.T.-Y."/>
            <person name="Chang Q."/>
            <person name="Ding S."/>
            <person name="Wang X."/>
            <person name="Zhu J."/>
            <person name="Ruan X."/>
            <person name="Zhao L."/>
            <person name="Wei J."/>
            <person name="Que T."/>
            <person name="Du C."/>
            <person name="Cheng J."/>
            <person name="Dai P."/>
            <person name="Han X."/>
            <person name="Huang E."/>
            <person name="Gao Y."/>
            <person name="Liu J."/>
            <person name="Shao H."/>
            <person name="Ye R."/>
            <person name="Li L."/>
            <person name="Wei W."/>
            <person name="Wang X."/>
            <person name="Wang C."/>
            <person name="Huo Q."/>
            <person name="Li W."/>
            <person name="Guo W."/>
            <person name="Chen H."/>
            <person name="Chen S."/>
            <person name="Zhou L."/>
            <person name="Zhou L."/>
            <person name="Ni X."/>
            <person name="Tian J."/>
            <person name="Zhou Y."/>
            <person name="Sheng Y."/>
            <person name="Liu T."/>
            <person name="Pan Y."/>
            <person name="Xia L."/>
            <person name="Li J."/>
            <person name="Zhao F."/>
            <person name="Cao W."/>
        </authorList>
    </citation>
    <scope>NUCLEOTIDE SEQUENCE</scope>
    <source>
        <strain evidence="2">Rsan-2018</strain>
        <tissue evidence="2">Larvae</tissue>
    </source>
</reference>
<proteinExistence type="predicted"/>
<dbReference type="PANTHER" id="PTHR47272">
    <property type="entry name" value="DDE_TNP_1_7 DOMAIN-CONTAINING PROTEIN"/>
    <property type="match status" value="1"/>
</dbReference>
<dbReference type="Pfam" id="PF13843">
    <property type="entry name" value="DDE_Tnp_1_7"/>
    <property type="match status" value="1"/>
</dbReference>
<evidence type="ECO:0000259" key="1">
    <source>
        <dbReference type="Pfam" id="PF13843"/>
    </source>
</evidence>